<reference evidence="2" key="1">
    <citation type="journal article" date="2014" name="Int. J. Syst. Evol. Microbiol.">
        <title>Complete genome sequence of Corynebacterium casei LMG S-19264T (=DSM 44701T), isolated from a smear-ripened cheese.</title>
        <authorList>
            <consortium name="US DOE Joint Genome Institute (JGI-PGF)"/>
            <person name="Walter F."/>
            <person name="Albersmeier A."/>
            <person name="Kalinowski J."/>
            <person name="Ruckert C."/>
        </authorList>
    </citation>
    <scope>NUCLEOTIDE SEQUENCE</scope>
    <source>
        <strain evidence="2">KCTC 42731</strain>
    </source>
</reference>
<accession>A0A919EN65</accession>
<dbReference type="InterPro" id="IPR013766">
    <property type="entry name" value="Thioredoxin_domain"/>
</dbReference>
<evidence type="ECO:0000313" key="2">
    <source>
        <dbReference type="EMBL" id="GHG01451.1"/>
    </source>
</evidence>
<dbReference type="EMBL" id="BNCK01000008">
    <property type="protein sequence ID" value="GHG01451.1"/>
    <property type="molecule type" value="Genomic_DNA"/>
</dbReference>
<name>A0A919EN65_9GAMM</name>
<dbReference type="RefSeq" id="WP_189772829.1">
    <property type="nucleotide sequence ID" value="NZ_BNCK01000008.1"/>
</dbReference>
<dbReference type="AlphaFoldDB" id="A0A919EN65"/>
<reference evidence="2" key="2">
    <citation type="submission" date="2020-09" db="EMBL/GenBank/DDBJ databases">
        <authorList>
            <person name="Sun Q."/>
            <person name="Kim S."/>
        </authorList>
    </citation>
    <scope>NUCLEOTIDE SEQUENCE</scope>
    <source>
        <strain evidence="2">KCTC 42731</strain>
    </source>
</reference>
<gene>
    <name evidence="2" type="ORF">GCM10017161_32700</name>
</gene>
<comment type="caution">
    <text evidence="2">The sequence shown here is derived from an EMBL/GenBank/DDBJ whole genome shotgun (WGS) entry which is preliminary data.</text>
</comment>
<evidence type="ECO:0000259" key="1">
    <source>
        <dbReference type="PROSITE" id="PS51352"/>
    </source>
</evidence>
<sequence length="304" mass="33879">MAIKFFTYLLLALLLNMPRLLQANEINLDNWLEWDSRENTTLPFSSNSTRFPPVHLYAQGDVLKGAIATPFAFSGVNNNIINDFLVEVIDSKGQSHFLSAQPQTVGFVDDVGIGLAMLESKGFVDGKVSVQLYLRNTPENQQALAERQNKLAQREKKIAEQIKKLALPKPIVNKTWSLDAKTLSGQHIDDLVKTTPWTIFQVYSDGCGFCRKAIPAINALHQQEKFTVIGIAGAADIDSFKTHIEQSEIAYPFVIYQGEVADSALTRVLANLGTPTYLIVDNQKKLLGVYAGKYEFEAWLKTVK</sequence>
<keyword evidence="3" id="KW-1185">Reference proteome</keyword>
<proteinExistence type="predicted"/>
<dbReference type="InterPro" id="IPR036249">
    <property type="entry name" value="Thioredoxin-like_sf"/>
</dbReference>
<dbReference type="Proteomes" id="UP000623842">
    <property type="component" value="Unassembled WGS sequence"/>
</dbReference>
<evidence type="ECO:0000313" key="3">
    <source>
        <dbReference type="Proteomes" id="UP000623842"/>
    </source>
</evidence>
<feature type="domain" description="Thioredoxin" evidence="1">
    <location>
        <begin position="163"/>
        <end position="304"/>
    </location>
</feature>
<dbReference type="Gene3D" id="3.40.30.10">
    <property type="entry name" value="Glutaredoxin"/>
    <property type="match status" value="1"/>
</dbReference>
<protein>
    <recommendedName>
        <fullName evidence="1">Thioredoxin domain-containing protein</fullName>
    </recommendedName>
</protein>
<dbReference type="SUPFAM" id="SSF52833">
    <property type="entry name" value="Thioredoxin-like"/>
    <property type="match status" value="1"/>
</dbReference>
<organism evidence="2 3">
    <name type="scientific">Thalassotalea marina</name>
    <dbReference type="NCBI Taxonomy" id="1673741"/>
    <lineage>
        <taxon>Bacteria</taxon>
        <taxon>Pseudomonadati</taxon>
        <taxon>Pseudomonadota</taxon>
        <taxon>Gammaproteobacteria</taxon>
        <taxon>Alteromonadales</taxon>
        <taxon>Colwelliaceae</taxon>
        <taxon>Thalassotalea</taxon>
    </lineage>
</organism>
<dbReference type="PROSITE" id="PS51352">
    <property type="entry name" value="THIOREDOXIN_2"/>
    <property type="match status" value="1"/>
</dbReference>